<sequence>MRGAGAALSVQLLSACILYAAQVWLARWLGTTDYGVYEYATAISVIGAFIASFGLPGVALRLVSAYRAQSDWARLGGLIGGSWRQLLLVSIGVAGCATAGWVWLQSTRDLGVYTWPLLLGIWNIPGLTLLSLQKEIIRGFQQIVLAFAPSLIGQPVMLLVLAVSWRSHRSLSSTVAMGLSLIALLLVLLLQWGWFQTRLAPPIRRPPHIYETAQWWRIALPLMLMGGSYMILSHTDTLMIGLLLNAQDVGIYTAALKTAAWVPFILMAVNAMAAPLIATLYAQNDQAGLQQLVSTIARWMFYPALAMAIAIVYFSHPILQLFGAEFVAAQGALIVLMLGQLVNVGAGSVGYLMTMTTYQNQAAGVMAASALVNVILNLVGIHWFGILGAAIATALSMAMWNIWLYRLVVQKLGVRPSILDTF</sequence>
<dbReference type="InterPro" id="IPR050833">
    <property type="entry name" value="Poly_Biosynth_Transport"/>
</dbReference>
<dbReference type="InterPro" id="IPR002797">
    <property type="entry name" value="Polysacc_synth"/>
</dbReference>
<gene>
    <name evidence="7" type="ORF">DYY88_01510</name>
</gene>
<evidence type="ECO:0000313" key="8">
    <source>
        <dbReference type="Proteomes" id="UP000292459"/>
    </source>
</evidence>
<dbReference type="GO" id="GO:0005886">
    <property type="term" value="C:plasma membrane"/>
    <property type="evidence" value="ECO:0007669"/>
    <property type="project" value="UniProtKB-SubCell"/>
</dbReference>
<keyword evidence="2" id="KW-1003">Cell membrane</keyword>
<feature type="transmembrane region" description="Helical" evidence="6">
    <location>
        <begin position="110"/>
        <end position="132"/>
    </location>
</feature>
<feature type="transmembrane region" description="Helical" evidence="6">
    <location>
        <begin position="171"/>
        <end position="194"/>
    </location>
</feature>
<evidence type="ECO:0000313" key="7">
    <source>
        <dbReference type="EMBL" id="RZM82990.1"/>
    </source>
</evidence>
<evidence type="ECO:0000256" key="1">
    <source>
        <dbReference type="ARBA" id="ARBA00004651"/>
    </source>
</evidence>
<keyword evidence="4 6" id="KW-1133">Transmembrane helix</keyword>
<dbReference type="PROSITE" id="PS51257">
    <property type="entry name" value="PROKAR_LIPOPROTEIN"/>
    <property type="match status" value="1"/>
</dbReference>
<comment type="caution">
    <text evidence="7">The sequence shown here is derived from an EMBL/GenBank/DDBJ whole genome shotgun (WGS) entry which is preliminary data.</text>
</comment>
<keyword evidence="8" id="KW-1185">Reference proteome</keyword>
<keyword evidence="3 6" id="KW-0812">Transmembrane</keyword>
<dbReference type="PANTHER" id="PTHR30250:SF11">
    <property type="entry name" value="O-ANTIGEN TRANSPORTER-RELATED"/>
    <property type="match status" value="1"/>
</dbReference>
<proteinExistence type="predicted"/>
<comment type="subcellular location">
    <subcellularLocation>
        <location evidence="1">Cell membrane</location>
        <topology evidence="1">Multi-pass membrane protein</topology>
    </subcellularLocation>
</comment>
<name>A0A4V2E3M8_9CYAN</name>
<keyword evidence="5 6" id="KW-0472">Membrane</keyword>
<feature type="transmembrane region" description="Helical" evidence="6">
    <location>
        <begin position="390"/>
        <end position="409"/>
    </location>
</feature>
<reference evidence="7 8" key="1">
    <citation type="submission" date="2018-11" db="EMBL/GenBank/DDBJ databases">
        <title>Whole genome sequencing of an environmental sample.</title>
        <authorList>
            <person name="Sarangi A.N."/>
            <person name="Singh D."/>
            <person name="Tripathy S."/>
        </authorList>
    </citation>
    <scope>NUCLEOTIDE SEQUENCE [LARGE SCALE GENOMIC DNA]</scope>
    <source>
        <strain evidence="7 8">Lakshadweep</strain>
    </source>
</reference>
<dbReference type="Proteomes" id="UP000292459">
    <property type="component" value="Unassembled WGS sequence"/>
</dbReference>
<dbReference type="CDD" id="cd13128">
    <property type="entry name" value="MATE_Wzx_like"/>
    <property type="match status" value="1"/>
</dbReference>
<dbReference type="PANTHER" id="PTHR30250">
    <property type="entry name" value="PST FAMILY PREDICTED COLANIC ACID TRANSPORTER"/>
    <property type="match status" value="1"/>
</dbReference>
<feature type="transmembrane region" description="Helical" evidence="6">
    <location>
        <begin position="36"/>
        <end position="64"/>
    </location>
</feature>
<evidence type="ECO:0000256" key="5">
    <source>
        <dbReference type="ARBA" id="ARBA00023136"/>
    </source>
</evidence>
<feature type="transmembrane region" description="Helical" evidence="6">
    <location>
        <begin position="144"/>
        <end position="165"/>
    </location>
</feature>
<protein>
    <submittedName>
        <fullName evidence="7">Flippase</fullName>
    </submittedName>
</protein>
<dbReference type="AlphaFoldDB" id="A0A4V2E3M8"/>
<accession>A0A4V2E3M8</accession>
<organism evidence="7 8">
    <name type="scientific">Leptolyngbya iicbica LK</name>
    <dbReference type="NCBI Taxonomy" id="2294035"/>
    <lineage>
        <taxon>Bacteria</taxon>
        <taxon>Bacillati</taxon>
        <taxon>Cyanobacteriota</taxon>
        <taxon>Cyanophyceae</taxon>
        <taxon>Leptolyngbyales</taxon>
        <taxon>Leptolyngbyaceae</taxon>
        <taxon>Leptolyngbya group</taxon>
        <taxon>Leptolyngbya</taxon>
        <taxon>Leptolyngbya iicbica</taxon>
    </lineage>
</organism>
<feature type="transmembrane region" description="Helical" evidence="6">
    <location>
        <begin position="299"/>
        <end position="319"/>
    </location>
</feature>
<feature type="transmembrane region" description="Helical" evidence="6">
    <location>
        <begin position="365"/>
        <end position="384"/>
    </location>
</feature>
<feature type="transmembrane region" description="Helical" evidence="6">
    <location>
        <begin position="331"/>
        <end position="353"/>
    </location>
</feature>
<feature type="transmembrane region" description="Helical" evidence="6">
    <location>
        <begin position="215"/>
        <end position="232"/>
    </location>
</feature>
<dbReference type="OrthoDB" id="9800982at2"/>
<evidence type="ECO:0000256" key="6">
    <source>
        <dbReference type="SAM" id="Phobius"/>
    </source>
</evidence>
<feature type="transmembrane region" description="Helical" evidence="6">
    <location>
        <begin position="85"/>
        <end position="104"/>
    </location>
</feature>
<evidence type="ECO:0000256" key="4">
    <source>
        <dbReference type="ARBA" id="ARBA00022989"/>
    </source>
</evidence>
<dbReference type="Pfam" id="PF01943">
    <property type="entry name" value="Polysacc_synt"/>
    <property type="match status" value="1"/>
</dbReference>
<evidence type="ECO:0000256" key="2">
    <source>
        <dbReference type="ARBA" id="ARBA00022475"/>
    </source>
</evidence>
<evidence type="ECO:0000256" key="3">
    <source>
        <dbReference type="ARBA" id="ARBA00022692"/>
    </source>
</evidence>
<dbReference type="EMBL" id="QVFV01000001">
    <property type="protein sequence ID" value="RZM82990.1"/>
    <property type="molecule type" value="Genomic_DNA"/>
</dbReference>
<feature type="transmembrane region" description="Helical" evidence="6">
    <location>
        <begin position="252"/>
        <end position="278"/>
    </location>
</feature>